<dbReference type="Pfam" id="PF00263">
    <property type="entry name" value="Secretin"/>
    <property type="match status" value="1"/>
</dbReference>
<dbReference type="NCBIfam" id="TIGR02517">
    <property type="entry name" value="type_II_gspD"/>
    <property type="match status" value="1"/>
</dbReference>
<proteinExistence type="inferred from homology"/>
<evidence type="ECO:0000256" key="5">
    <source>
        <dbReference type="ARBA" id="ARBA00022692"/>
    </source>
</evidence>
<dbReference type="Pfam" id="PF03958">
    <property type="entry name" value="Secretin_N"/>
    <property type="match status" value="3"/>
</dbReference>
<dbReference type="PRINTS" id="PR00811">
    <property type="entry name" value="BCTERIALGSPD"/>
</dbReference>
<evidence type="ECO:0000256" key="4">
    <source>
        <dbReference type="ARBA" id="ARBA00022452"/>
    </source>
</evidence>
<evidence type="ECO:0000256" key="6">
    <source>
        <dbReference type="ARBA" id="ARBA00022729"/>
    </source>
</evidence>
<evidence type="ECO:0000256" key="3">
    <source>
        <dbReference type="ARBA" id="ARBA00022448"/>
    </source>
</evidence>
<sequence>MLQNLEKSAWHVRTMRPLSRLPRLQLLILTLVISVPVWAGTLTLNLNNADIRVLINTVSEMTGKNFIVDPRVKGKVTVISSSPSNRDHIYEIFLSVLKVHGFAVVPSGDVYKIVPNTIAKQDNIRTLSEVQIYGTDEIVTQVIEVKHVSASQLLPILRPLMPQQAHLGVHASSNTLIISDTIANLNRIMGIISRIDRIGNREVEVIPLVYATAADLVQVLNSLRSAGGQKGQPPPGQQPTLVADPRTNSILLGGNPELRLEIRALIAHLDTPVTMEGNTEVIYLRYAQAKDLMTVLSGIGTKQLEAEKELKKGASAKPQFDIQADEATNALVITAPPPIMRSLKNVINQLDIRRAQVYIEAVIAELTDEKTAELGVKWQSNTPVDKGYFVGTSQPSINLTDARVGFNLGYFSGGSLRALVQAFAGDTDTNILSTPSLLTLDNEKATIHVGENVPFVTGQYTTTGGSGDSTTPFQTIERQDVGLKLSVTPQINEGDTIKLEIEQEVSSVATRADVEGLTTKKRTLETTILVDDKQTIVLGGLIKDNLKETVSKVPLLGDIPLLGHLFRSTSTTSNKTNLMIFLRPEIIRNRNTSLRLTNTKYNYIRQMQRSTGTNSKSGGINLLPNRDYPLMPALRDGQPTEVQESAPQTDTNDNNQTN</sequence>
<dbReference type="InterPro" id="IPR038591">
    <property type="entry name" value="NolW-like_sf"/>
</dbReference>
<keyword evidence="6" id="KW-0732">Signal</keyword>
<dbReference type="PANTHER" id="PTHR30332:SF24">
    <property type="entry name" value="SECRETIN GSPD-RELATED"/>
    <property type="match status" value="1"/>
</dbReference>
<dbReference type="GO" id="GO:0009279">
    <property type="term" value="C:cell outer membrane"/>
    <property type="evidence" value="ECO:0007669"/>
    <property type="project" value="UniProtKB-SubCell"/>
</dbReference>
<dbReference type="GO" id="GO:0015628">
    <property type="term" value="P:protein secretion by the type II secretion system"/>
    <property type="evidence" value="ECO:0007669"/>
    <property type="project" value="InterPro"/>
</dbReference>
<dbReference type="Pfam" id="PF21305">
    <property type="entry name" value="type_II_gspD_N0"/>
    <property type="match status" value="1"/>
</dbReference>
<keyword evidence="5" id="KW-0812">Transmembrane</keyword>
<keyword evidence="4" id="KW-1134">Transmembrane beta strand</keyword>
<dbReference type="Gene3D" id="3.30.1370.120">
    <property type="match status" value="3"/>
</dbReference>
<accession>A0A3B1BY29</accession>
<dbReference type="InterPro" id="IPR050810">
    <property type="entry name" value="Bact_Secretion_Sys_Channel"/>
</dbReference>
<evidence type="ECO:0000256" key="9">
    <source>
        <dbReference type="ARBA" id="ARBA00023237"/>
    </source>
</evidence>
<evidence type="ECO:0000313" key="14">
    <source>
        <dbReference type="EMBL" id="VAX09537.1"/>
    </source>
</evidence>
<feature type="domain" description="Type II/III secretion system secretin-like" evidence="11">
    <location>
        <begin position="425"/>
        <end position="588"/>
    </location>
</feature>
<feature type="domain" description="GspD-like N0" evidence="13">
    <location>
        <begin position="44"/>
        <end position="113"/>
    </location>
</feature>
<feature type="region of interest" description="Disordered" evidence="10">
    <location>
        <begin position="607"/>
        <end position="658"/>
    </location>
</feature>
<feature type="compositionally biased region" description="Low complexity" evidence="10">
    <location>
        <begin position="648"/>
        <end position="658"/>
    </location>
</feature>
<name>A0A3B1BY29_9ZZZZ</name>
<evidence type="ECO:0000256" key="7">
    <source>
        <dbReference type="ARBA" id="ARBA00022927"/>
    </source>
</evidence>
<dbReference type="InterPro" id="IPR001775">
    <property type="entry name" value="GspD/PilQ"/>
</dbReference>
<evidence type="ECO:0000256" key="2">
    <source>
        <dbReference type="ARBA" id="ARBA00006980"/>
    </source>
</evidence>
<evidence type="ECO:0000259" key="13">
    <source>
        <dbReference type="Pfam" id="PF21305"/>
    </source>
</evidence>
<organism evidence="14">
    <name type="scientific">hydrothermal vent metagenome</name>
    <dbReference type="NCBI Taxonomy" id="652676"/>
    <lineage>
        <taxon>unclassified sequences</taxon>
        <taxon>metagenomes</taxon>
        <taxon>ecological metagenomes</taxon>
    </lineage>
</organism>
<evidence type="ECO:0000256" key="1">
    <source>
        <dbReference type="ARBA" id="ARBA00004442"/>
    </source>
</evidence>
<gene>
    <name evidence="14" type="ORF">MNBD_GAMMA26-325</name>
</gene>
<keyword evidence="7" id="KW-0653">Protein transport</keyword>
<protein>
    <submittedName>
        <fullName evidence="14">General secretion pathway protein D</fullName>
    </submittedName>
</protein>
<feature type="domain" description="NolW-like" evidence="12">
    <location>
        <begin position="279"/>
        <end position="356"/>
    </location>
</feature>
<dbReference type="AlphaFoldDB" id="A0A3B1BY29"/>
<reference evidence="14" key="1">
    <citation type="submission" date="2018-06" db="EMBL/GenBank/DDBJ databases">
        <authorList>
            <person name="Zhirakovskaya E."/>
        </authorList>
    </citation>
    <scope>NUCLEOTIDE SEQUENCE</scope>
</reference>
<evidence type="ECO:0000256" key="10">
    <source>
        <dbReference type="SAM" id="MobiDB-lite"/>
    </source>
</evidence>
<dbReference type="GO" id="GO:0015627">
    <property type="term" value="C:type II protein secretion system complex"/>
    <property type="evidence" value="ECO:0007669"/>
    <property type="project" value="InterPro"/>
</dbReference>
<feature type="domain" description="NolW-like" evidence="12">
    <location>
        <begin position="203"/>
        <end position="273"/>
    </location>
</feature>
<dbReference type="InterPro" id="IPR004846">
    <property type="entry name" value="T2SS/T3SS_dom"/>
</dbReference>
<dbReference type="InterPro" id="IPR049371">
    <property type="entry name" value="GspD-like_N0"/>
</dbReference>
<evidence type="ECO:0000256" key="8">
    <source>
        <dbReference type="ARBA" id="ARBA00023136"/>
    </source>
</evidence>
<dbReference type="PANTHER" id="PTHR30332">
    <property type="entry name" value="PROBABLE GENERAL SECRETION PATHWAY PROTEIN D"/>
    <property type="match status" value="1"/>
</dbReference>
<evidence type="ECO:0000259" key="12">
    <source>
        <dbReference type="Pfam" id="PF03958"/>
    </source>
</evidence>
<keyword evidence="8" id="KW-0472">Membrane</keyword>
<feature type="domain" description="NolW-like" evidence="12">
    <location>
        <begin position="140"/>
        <end position="197"/>
    </location>
</feature>
<keyword evidence="9" id="KW-0998">Cell outer membrane</keyword>
<dbReference type="InterPro" id="IPR005644">
    <property type="entry name" value="NolW-like"/>
</dbReference>
<comment type="subcellular location">
    <subcellularLocation>
        <location evidence="1">Cell outer membrane</location>
    </subcellularLocation>
</comment>
<comment type="similarity">
    <text evidence="2">Belongs to the bacterial secretin family. GSP D subfamily.</text>
</comment>
<dbReference type="EMBL" id="UOFX01000053">
    <property type="protein sequence ID" value="VAX09537.1"/>
    <property type="molecule type" value="Genomic_DNA"/>
</dbReference>
<keyword evidence="3" id="KW-0813">Transport</keyword>
<dbReference type="InterPro" id="IPR013356">
    <property type="entry name" value="T2SS_GspD"/>
</dbReference>
<evidence type="ECO:0000259" key="11">
    <source>
        <dbReference type="Pfam" id="PF00263"/>
    </source>
</evidence>
<feature type="compositionally biased region" description="Polar residues" evidence="10">
    <location>
        <begin position="607"/>
        <end position="618"/>
    </location>
</feature>